<evidence type="ECO:0000256" key="10">
    <source>
        <dbReference type="SAM" id="MobiDB-lite"/>
    </source>
</evidence>
<dbReference type="GO" id="GO:0043093">
    <property type="term" value="P:FtsZ-dependent cytokinesis"/>
    <property type="evidence" value="ECO:0007669"/>
    <property type="project" value="UniProtKB-UniRule"/>
</dbReference>
<evidence type="ECO:0000256" key="8">
    <source>
        <dbReference type="ARBA" id="ARBA00023306"/>
    </source>
</evidence>
<comment type="similarity">
    <text evidence="9">Belongs to the FtsQ/DivIB family. FtsQ subfamily.</text>
</comment>
<evidence type="ECO:0000313" key="12">
    <source>
        <dbReference type="EMBL" id="CAA9505877.1"/>
    </source>
</evidence>
<dbReference type="Gene3D" id="3.10.20.310">
    <property type="entry name" value="membrane protein fhac"/>
    <property type="match status" value="1"/>
</dbReference>
<keyword evidence="5 9" id="KW-0812">Transmembrane</keyword>
<dbReference type="AlphaFoldDB" id="A0A6J4SUX7"/>
<organism evidence="12">
    <name type="scientific">uncultured Sphingomonas sp</name>
    <dbReference type="NCBI Taxonomy" id="158754"/>
    <lineage>
        <taxon>Bacteria</taxon>
        <taxon>Pseudomonadati</taxon>
        <taxon>Pseudomonadota</taxon>
        <taxon>Alphaproteobacteria</taxon>
        <taxon>Sphingomonadales</taxon>
        <taxon>Sphingomonadaceae</taxon>
        <taxon>Sphingomonas</taxon>
        <taxon>environmental samples</taxon>
    </lineage>
</organism>
<dbReference type="HAMAP" id="MF_00911">
    <property type="entry name" value="FtsQ_subfam"/>
    <property type="match status" value="1"/>
</dbReference>
<feature type="domain" description="POTRA" evidence="11">
    <location>
        <begin position="79"/>
        <end position="158"/>
    </location>
</feature>
<dbReference type="Pfam" id="PF03799">
    <property type="entry name" value="FtsQ_DivIB_C"/>
    <property type="match status" value="1"/>
</dbReference>
<keyword evidence="3 9" id="KW-0997">Cell inner membrane</keyword>
<evidence type="ECO:0000259" key="11">
    <source>
        <dbReference type="PROSITE" id="PS51779"/>
    </source>
</evidence>
<dbReference type="RefSeq" id="WP_294168201.1">
    <property type="nucleotide sequence ID" value="NZ_CADCWA010000043.1"/>
</dbReference>
<dbReference type="PROSITE" id="PS51779">
    <property type="entry name" value="POTRA"/>
    <property type="match status" value="1"/>
</dbReference>
<dbReference type="GO" id="GO:0090529">
    <property type="term" value="P:cell septum assembly"/>
    <property type="evidence" value="ECO:0007669"/>
    <property type="project" value="InterPro"/>
</dbReference>
<dbReference type="PANTHER" id="PTHR35851:SF1">
    <property type="entry name" value="CELL DIVISION PROTEIN FTSQ"/>
    <property type="match status" value="1"/>
</dbReference>
<dbReference type="InterPro" id="IPR034746">
    <property type="entry name" value="POTRA"/>
</dbReference>
<keyword evidence="2 9" id="KW-1003">Cell membrane</keyword>
<evidence type="ECO:0000256" key="6">
    <source>
        <dbReference type="ARBA" id="ARBA00022989"/>
    </source>
</evidence>
<accession>A0A6J4SUX7</accession>
<keyword evidence="8 9" id="KW-0131">Cell cycle</keyword>
<feature type="region of interest" description="Disordered" evidence="10">
    <location>
        <begin position="1"/>
        <end position="34"/>
    </location>
</feature>
<evidence type="ECO:0000256" key="5">
    <source>
        <dbReference type="ARBA" id="ARBA00022692"/>
    </source>
</evidence>
<evidence type="ECO:0000256" key="2">
    <source>
        <dbReference type="ARBA" id="ARBA00022475"/>
    </source>
</evidence>
<dbReference type="InterPro" id="IPR013685">
    <property type="entry name" value="POTRA_FtsQ_type"/>
</dbReference>
<evidence type="ECO:0000256" key="4">
    <source>
        <dbReference type="ARBA" id="ARBA00022618"/>
    </source>
</evidence>
<evidence type="ECO:0000256" key="1">
    <source>
        <dbReference type="ARBA" id="ARBA00004370"/>
    </source>
</evidence>
<keyword evidence="7 9" id="KW-0472">Membrane</keyword>
<evidence type="ECO:0000256" key="9">
    <source>
        <dbReference type="HAMAP-Rule" id="MF_00911"/>
    </source>
</evidence>
<comment type="function">
    <text evidence="9">Essential cell division protein.</text>
</comment>
<name>A0A6J4SUX7_9SPHN</name>
<dbReference type="GO" id="GO:0032153">
    <property type="term" value="C:cell division site"/>
    <property type="evidence" value="ECO:0007669"/>
    <property type="project" value="UniProtKB-UniRule"/>
</dbReference>
<feature type="transmembrane region" description="Helical" evidence="9">
    <location>
        <begin position="40"/>
        <end position="60"/>
    </location>
</feature>
<gene>
    <name evidence="9" type="primary">ftsQ</name>
    <name evidence="12" type="ORF">AVDCRST_MAG31-577</name>
</gene>
<keyword evidence="6 9" id="KW-1133">Transmembrane helix</keyword>
<sequence length="303" mass="32143">MNAQAVRRGGGRARSGRTPARGTKGFARALPPPQRSATGLARGAFLLFLLATATIALVALDIPATAARAAGTAAGQAGFAVDGYQIVGLKQMDRALVDEVVTAELSRAAEASAGGGKPPQLLVDVDAIRANLLRYGWVEDARVSRRLPDQLVVDIVERRPAALWQNRQQLSLIDADGVVLAPVPVDRMPDLPLLIGPGANRQAAALGRLLASAPTLKPQVDSATWIGQRRWNLAFTSGETLMLPEGTDTAAKALERFAKEDRRVGLLARGYRRFDLRVPGRMAVQLPEGAAEELANLASETPS</sequence>
<dbReference type="GO" id="GO:0005886">
    <property type="term" value="C:plasma membrane"/>
    <property type="evidence" value="ECO:0007669"/>
    <property type="project" value="UniProtKB-SubCell"/>
</dbReference>
<dbReference type="Pfam" id="PF08478">
    <property type="entry name" value="POTRA_1"/>
    <property type="match status" value="1"/>
</dbReference>
<protein>
    <recommendedName>
        <fullName evidence="9">Cell division protein FtsQ</fullName>
    </recommendedName>
</protein>
<reference evidence="12" key="1">
    <citation type="submission" date="2020-02" db="EMBL/GenBank/DDBJ databases">
        <authorList>
            <person name="Meier V. D."/>
        </authorList>
    </citation>
    <scope>NUCLEOTIDE SEQUENCE</scope>
    <source>
        <strain evidence="12">AVDCRST_MAG31</strain>
    </source>
</reference>
<dbReference type="PANTHER" id="PTHR35851">
    <property type="entry name" value="CELL DIVISION PROTEIN FTSQ"/>
    <property type="match status" value="1"/>
</dbReference>
<dbReference type="InterPro" id="IPR005548">
    <property type="entry name" value="Cell_div_FtsQ/DivIB_C"/>
</dbReference>
<proteinExistence type="inferred from homology"/>
<evidence type="ECO:0000256" key="7">
    <source>
        <dbReference type="ARBA" id="ARBA00023136"/>
    </source>
</evidence>
<evidence type="ECO:0000256" key="3">
    <source>
        <dbReference type="ARBA" id="ARBA00022519"/>
    </source>
</evidence>
<dbReference type="EMBL" id="CADCWA010000043">
    <property type="protein sequence ID" value="CAA9505877.1"/>
    <property type="molecule type" value="Genomic_DNA"/>
</dbReference>
<comment type="subcellular location">
    <subcellularLocation>
        <location evidence="9">Cell inner membrane</location>
        <topology evidence="9">Single-pass type II membrane protein</topology>
    </subcellularLocation>
    <subcellularLocation>
        <location evidence="1">Membrane</location>
    </subcellularLocation>
    <text evidence="9">Localizes to the division septum.</text>
</comment>
<keyword evidence="4 9" id="KW-0132">Cell division</keyword>
<dbReference type="InterPro" id="IPR026579">
    <property type="entry name" value="FtsQ"/>
</dbReference>